<evidence type="ECO:0000313" key="4">
    <source>
        <dbReference type="Proteomes" id="UP001597283"/>
    </source>
</evidence>
<organism evidence="3 4">
    <name type="scientific">Sphingomonas floccifaciens</name>
    <dbReference type="NCBI Taxonomy" id="1844115"/>
    <lineage>
        <taxon>Bacteria</taxon>
        <taxon>Pseudomonadati</taxon>
        <taxon>Pseudomonadota</taxon>
        <taxon>Alphaproteobacteria</taxon>
        <taxon>Sphingomonadales</taxon>
        <taxon>Sphingomonadaceae</taxon>
        <taxon>Sphingomonas</taxon>
    </lineage>
</organism>
<reference evidence="4" key="1">
    <citation type="journal article" date="2019" name="Int. J. Syst. Evol. Microbiol.">
        <title>The Global Catalogue of Microorganisms (GCM) 10K type strain sequencing project: providing services to taxonomists for standard genome sequencing and annotation.</title>
        <authorList>
            <consortium name="The Broad Institute Genomics Platform"/>
            <consortium name="The Broad Institute Genome Sequencing Center for Infectious Disease"/>
            <person name="Wu L."/>
            <person name="Ma J."/>
        </authorList>
    </citation>
    <scope>NUCLEOTIDE SEQUENCE [LARGE SCALE GENOMIC DNA]</scope>
    <source>
        <strain evidence="4">Q85</strain>
    </source>
</reference>
<comment type="caution">
    <text evidence="3">The sequence shown here is derived from an EMBL/GenBank/DDBJ whole genome shotgun (WGS) entry which is preliminary data.</text>
</comment>
<gene>
    <name evidence="3" type="ORF">ACFSC3_12795</name>
</gene>
<feature type="transmembrane region" description="Helical" evidence="2">
    <location>
        <begin position="12"/>
        <end position="30"/>
    </location>
</feature>
<sequence length="94" mass="10263">MSRPRNPALRTAALSLGVVLILVTPVVALLPGPVGIFTFAGGAGLVLQNSRWARYQFVRGKRRFPRTGRLADRALRRASARRRQAREQAAAAVD</sequence>
<accession>A0ABW4NEN4</accession>
<feature type="region of interest" description="Disordered" evidence="1">
    <location>
        <begin position="75"/>
        <end position="94"/>
    </location>
</feature>
<keyword evidence="2" id="KW-0472">Membrane</keyword>
<evidence type="ECO:0000256" key="1">
    <source>
        <dbReference type="SAM" id="MobiDB-lite"/>
    </source>
</evidence>
<dbReference type="EMBL" id="JBHUFC010000003">
    <property type="protein sequence ID" value="MFD1788452.1"/>
    <property type="molecule type" value="Genomic_DNA"/>
</dbReference>
<proteinExistence type="predicted"/>
<dbReference type="RefSeq" id="WP_380940830.1">
    <property type="nucleotide sequence ID" value="NZ_JBHUFC010000003.1"/>
</dbReference>
<keyword evidence="2" id="KW-0812">Transmembrane</keyword>
<keyword evidence="4" id="KW-1185">Reference proteome</keyword>
<dbReference type="Proteomes" id="UP001597283">
    <property type="component" value="Unassembled WGS sequence"/>
</dbReference>
<evidence type="ECO:0008006" key="5">
    <source>
        <dbReference type="Google" id="ProtNLM"/>
    </source>
</evidence>
<evidence type="ECO:0000256" key="2">
    <source>
        <dbReference type="SAM" id="Phobius"/>
    </source>
</evidence>
<evidence type="ECO:0000313" key="3">
    <source>
        <dbReference type="EMBL" id="MFD1788452.1"/>
    </source>
</evidence>
<feature type="transmembrane region" description="Helical" evidence="2">
    <location>
        <begin position="36"/>
        <end position="53"/>
    </location>
</feature>
<protein>
    <recommendedName>
        <fullName evidence="5">Transmembrane protein (PGPGW)</fullName>
    </recommendedName>
</protein>
<keyword evidence="2" id="KW-1133">Transmembrane helix</keyword>
<name>A0ABW4NEN4_9SPHN</name>